<accession>A0ABT1BQ47</accession>
<gene>
    <name evidence="9" type="ORF">M0L44_16500</name>
</gene>
<dbReference type="Pfam" id="PF05977">
    <property type="entry name" value="MFS_3"/>
    <property type="match status" value="1"/>
</dbReference>
<keyword evidence="2" id="KW-0813">Transport</keyword>
<feature type="domain" description="Major facilitator superfamily (MFS) profile" evidence="8">
    <location>
        <begin position="21"/>
        <end position="408"/>
    </location>
</feature>
<feature type="transmembrane region" description="Helical" evidence="7">
    <location>
        <begin position="171"/>
        <end position="196"/>
    </location>
</feature>
<keyword evidence="3" id="KW-1003">Cell membrane</keyword>
<evidence type="ECO:0000256" key="4">
    <source>
        <dbReference type="ARBA" id="ARBA00022692"/>
    </source>
</evidence>
<evidence type="ECO:0000256" key="1">
    <source>
        <dbReference type="ARBA" id="ARBA00004651"/>
    </source>
</evidence>
<dbReference type="InterPro" id="IPR010290">
    <property type="entry name" value="TM_effector"/>
</dbReference>
<dbReference type="Proteomes" id="UP001204851">
    <property type="component" value="Unassembled WGS sequence"/>
</dbReference>
<dbReference type="Gene3D" id="1.20.1250.20">
    <property type="entry name" value="MFS general substrate transporter like domains"/>
    <property type="match status" value="1"/>
</dbReference>
<feature type="transmembrane region" description="Helical" evidence="7">
    <location>
        <begin position="21"/>
        <end position="38"/>
    </location>
</feature>
<reference evidence="9 10" key="1">
    <citation type="submission" date="2022-06" db="EMBL/GenBank/DDBJ databases">
        <title>Ideonella sp. NS12-5 Genome sequencing and assembly.</title>
        <authorList>
            <person name="Jung Y."/>
        </authorList>
    </citation>
    <scope>NUCLEOTIDE SEQUENCE [LARGE SCALE GENOMIC DNA]</scope>
    <source>
        <strain evidence="9 10">NS12-5</strain>
    </source>
</reference>
<feature type="transmembrane region" description="Helical" evidence="7">
    <location>
        <begin position="233"/>
        <end position="251"/>
    </location>
</feature>
<dbReference type="RefSeq" id="WP_252770901.1">
    <property type="nucleotide sequence ID" value="NZ_JAMXMC010000009.1"/>
</dbReference>
<keyword evidence="5 7" id="KW-1133">Transmembrane helix</keyword>
<feature type="transmembrane region" description="Helical" evidence="7">
    <location>
        <begin position="113"/>
        <end position="134"/>
    </location>
</feature>
<evidence type="ECO:0000313" key="9">
    <source>
        <dbReference type="EMBL" id="MCO5978300.1"/>
    </source>
</evidence>
<dbReference type="CDD" id="cd06173">
    <property type="entry name" value="MFS_MefA_like"/>
    <property type="match status" value="1"/>
</dbReference>
<feature type="transmembrane region" description="Helical" evidence="7">
    <location>
        <begin position="354"/>
        <end position="373"/>
    </location>
</feature>
<dbReference type="InterPro" id="IPR020846">
    <property type="entry name" value="MFS_dom"/>
</dbReference>
<keyword evidence="6 7" id="KW-0472">Membrane</keyword>
<dbReference type="SUPFAM" id="SSF103473">
    <property type="entry name" value="MFS general substrate transporter"/>
    <property type="match status" value="1"/>
</dbReference>
<feature type="transmembrane region" description="Helical" evidence="7">
    <location>
        <begin position="296"/>
        <end position="317"/>
    </location>
</feature>
<keyword evidence="4 7" id="KW-0812">Transmembrane</keyword>
<proteinExistence type="predicted"/>
<evidence type="ECO:0000256" key="3">
    <source>
        <dbReference type="ARBA" id="ARBA00022475"/>
    </source>
</evidence>
<feature type="transmembrane region" description="Helical" evidence="7">
    <location>
        <begin position="385"/>
        <end position="403"/>
    </location>
</feature>
<evidence type="ECO:0000256" key="7">
    <source>
        <dbReference type="SAM" id="Phobius"/>
    </source>
</evidence>
<comment type="subcellular location">
    <subcellularLocation>
        <location evidence="1">Cell membrane</location>
        <topology evidence="1">Multi-pass membrane protein</topology>
    </subcellularLocation>
</comment>
<feature type="transmembrane region" description="Helical" evidence="7">
    <location>
        <begin position="50"/>
        <end position="75"/>
    </location>
</feature>
<evidence type="ECO:0000256" key="5">
    <source>
        <dbReference type="ARBA" id="ARBA00022989"/>
    </source>
</evidence>
<evidence type="ECO:0000259" key="8">
    <source>
        <dbReference type="PROSITE" id="PS50850"/>
    </source>
</evidence>
<keyword evidence="10" id="KW-1185">Reference proteome</keyword>
<dbReference type="PANTHER" id="PTHR23513">
    <property type="entry name" value="INTEGRAL MEMBRANE EFFLUX PROTEIN-RELATED"/>
    <property type="match status" value="1"/>
</dbReference>
<evidence type="ECO:0000256" key="6">
    <source>
        <dbReference type="ARBA" id="ARBA00023136"/>
    </source>
</evidence>
<feature type="transmembrane region" description="Helical" evidence="7">
    <location>
        <begin position="323"/>
        <end position="342"/>
    </location>
</feature>
<evidence type="ECO:0000256" key="2">
    <source>
        <dbReference type="ARBA" id="ARBA00022448"/>
    </source>
</evidence>
<name>A0ABT1BQ47_9BURK</name>
<sequence length="531" mass="55125">METPGRAPAAGNALGPLKVPVFRLLWVATILGNVGTFVRDVASAWLATDLGGGAVAVAAVQAAATLPICLLAIPAGVLSDTLDRRRLLMAVQLFLAVVTLALLGLAWRQDLGLTSLVALSFLGGAGAALMAPAWQAIVPELVGRPLLREAVALNSLALNVSRSIGPALGGLLVAVAGAVAAYGVHVLSSLAVLAALQRWRRTAPEQPLGSEPFGSALAAGLRFALASPGLRRLLGLAGLYFGLASAIWTLLPLLVRERWHGGAGLYGLLLGAVGVGAVCCALLMPRLRARLGANGLLLAAMALTGATVVGLSVAPTALLAAPLLWLLGWGWIAVLTSLSSGTQAELPDWVRGRGLALYLTVFNGALALGSLAWGAAAHGHSPATVLAWSGAALLLATGGLWRLGPLPASDADLAPAAPWPEPALAHPTAPAGPVLVQVEYRVQPAERAAFLQALAALGRSRRQGGAFRWGVAEDSAAPGTVLEWFLVPSWDEHRRQHHRRTQEDARLQSQVHRFHQGAEPPPVRHYLNLMD</sequence>
<protein>
    <submittedName>
        <fullName evidence="9">MFS transporter</fullName>
    </submittedName>
</protein>
<comment type="caution">
    <text evidence="9">The sequence shown here is derived from an EMBL/GenBank/DDBJ whole genome shotgun (WGS) entry which is preliminary data.</text>
</comment>
<feature type="transmembrane region" description="Helical" evidence="7">
    <location>
        <begin position="87"/>
        <end position="107"/>
    </location>
</feature>
<dbReference type="PANTHER" id="PTHR23513:SF11">
    <property type="entry name" value="STAPHYLOFERRIN A TRANSPORTER"/>
    <property type="match status" value="1"/>
</dbReference>
<dbReference type="PROSITE" id="PS50850">
    <property type="entry name" value="MFS"/>
    <property type="match status" value="1"/>
</dbReference>
<dbReference type="EMBL" id="JAMXMC010000009">
    <property type="protein sequence ID" value="MCO5978300.1"/>
    <property type="molecule type" value="Genomic_DNA"/>
</dbReference>
<evidence type="ECO:0000313" key="10">
    <source>
        <dbReference type="Proteomes" id="UP001204851"/>
    </source>
</evidence>
<feature type="transmembrane region" description="Helical" evidence="7">
    <location>
        <begin position="263"/>
        <end position="284"/>
    </location>
</feature>
<dbReference type="InterPro" id="IPR036259">
    <property type="entry name" value="MFS_trans_sf"/>
</dbReference>
<organism evidence="9 10">
    <name type="scientific">Ideonella oryzae</name>
    <dbReference type="NCBI Taxonomy" id="2937441"/>
    <lineage>
        <taxon>Bacteria</taxon>
        <taxon>Pseudomonadati</taxon>
        <taxon>Pseudomonadota</taxon>
        <taxon>Betaproteobacteria</taxon>
        <taxon>Burkholderiales</taxon>
        <taxon>Sphaerotilaceae</taxon>
        <taxon>Ideonella</taxon>
    </lineage>
</organism>